<dbReference type="Bgee" id="ENSPTRG00000008901">
    <property type="expression patterns" value="Expressed in liver and 19 other cell types or tissues"/>
</dbReference>
<dbReference type="Gene3D" id="2.60.120.200">
    <property type="match status" value="2"/>
</dbReference>
<dbReference type="AlphaFoldDB" id="H2QCE6"/>
<dbReference type="EMBL" id="AACZ04041512">
    <property type="status" value="NOT_ANNOTATED_CDS"/>
    <property type="molecule type" value="Genomic_DNA"/>
</dbReference>
<reference evidence="5" key="3">
    <citation type="submission" date="2025-09" db="UniProtKB">
        <authorList>
            <consortium name="Ensembl"/>
        </authorList>
    </citation>
    <scope>IDENTIFICATION</scope>
</reference>
<keyword evidence="2" id="KW-0677">Repeat</keyword>
<evidence type="ECO:0000313" key="6">
    <source>
        <dbReference type="Proteomes" id="UP000002277"/>
    </source>
</evidence>
<evidence type="ECO:0000256" key="3">
    <source>
        <dbReference type="RuleBase" id="RU102079"/>
    </source>
</evidence>
<dbReference type="FunFam" id="2.60.120.200:FF:000023">
    <property type="entry name" value="Galectin"/>
    <property type="match status" value="1"/>
</dbReference>
<evidence type="ECO:0000259" key="4">
    <source>
        <dbReference type="PROSITE" id="PS51304"/>
    </source>
</evidence>
<evidence type="ECO:0000313" key="5">
    <source>
        <dbReference type="Ensembl" id="ENSPTRP00000015097.5"/>
    </source>
</evidence>
<feature type="domain" description="Galectin" evidence="4">
    <location>
        <begin position="12"/>
        <end position="143"/>
    </location>
</feature>
<sequence length="305" mass="33949">GSGAPWLRAVPFSGTIQGGLQDGLQITVNGTVLSSSGTRFAVNFQTGFSGNDIAFHFNPRFEDGGYVVCNTRQNGSWGPEERKTHMPFQKGMPFDLCFLVQSSDFKVMVNGSLFVQYFHRVPFHRVDTISINGSVQLSYISFQTQTVIHTVQSAPGQMFSVSLQVLVSSQLHSPMPFITTILGGLYPSKSILLSGTVLPSAQRFHINLCSGSHIAFHLNPRFDENAVVRNTQINNSWGSEERSLPRKMPFVRGQSFSVWILCEAHCLKVAVDGQHLFEYYHRLRNLPTINRLEVGGDIQLTHVQT</sequence>
<name>H2QCE6_PANTR</name>
<organism evidence="5 6">
    <name type="scientific">Pan troglodytes</name>
    <name type="common">Chimpanzee</name>
    <dbReference type="NCBI Taxonomy" id="9598"/>
    <lineage>
        <taxon>Eukaryota</taxon>
        <taxon>Metazoa</taxon>
        <taxon>Chordata</taxon>
        <taxon>Craniata</taxon>
        <taxon>Vertebrata</taxon>
        <taxon>Euteleostomi</taxon>
        <taxon>Mammalia</taxon>
        <taxon>Eutheria</taxon>
        <taxon>Euarchontoglires</taxon>
        <taxon>Primates</taxon>
        <taxon>Haplorrhini</taxon>
        <taxon>Catarrhini</taxon>
        <taxon>Hominidae</taxon>
        <taxon>Pan</taxon>
    </lineage>
</organism>
<dbReference type="Pfam" id="PF00337">
    <property type="entry name" value="Gal-bind_lectin"/>
    <property type="match status" value="2"/>
</dbReference>
<dbReference type="InterPro" id="IPR044156">
    <property type="entry name" value="Galectin-like"/>
</dbReference>
<evidence type="ECO:0000256" key="2">
    <source>
        <dbReference type="ARBA" id="ARBA00022737"/>
    </source>
</evidence>
<dbReference type="InterPro" id="IPR001079">
    <property type="entry name" value="Galectin_CRD"/>
</dbReference>
<evidence type="ECO:0000256" key="1">
    <source>
        <dbReference type="ARBA" id="ARBA00022734"/>
    </source>
</evidence>
<dbReference type="PANTHER" id="PTHR11346:SF170">
    <property type="entry name" value="GALECTIN-9"/>
    <property type="match status" value="1"/>
</dbReference>
<dbReference type="PANTHER" id="PTHR11346">
    <property type="entry name" value="GALECTIN"/>
    <property type="match status" value="1"/>
</dbReference>
<reference evidence="5" key="2">
    <citation type="submission" date="2025-08" db="UniProtKB">
        <authorList>
            <consortium name="Ensembl"/>
        </authorList>
    </citation>
    <scope>IDENTIFICATION</scope>
</reference>
<dbReference type="eggNOG" id="KOG3587">
    <property type="taxonomic scope" value="Eukaryota"/>
</dbReference>
<dbReference type="VGNC" id="VGNC:12400">
    <property type="gene designation" value="LGALS9"/>
</dbReference>
<dbReference type="GeneTree" id="ENSGT00940000162701"/>
<dbReference type="PROSITE" id="PS51304">
    <property type="entry name" value="GALECTIN"/>
    <property type="match status" value="2"/>
</dbReference>
<protein>
    <recommendedName>
        <fullName evidence="3">Galectin</fullName>
    </recommendedName>
</protein>
<dbReference type="SMART" id="SM00908">
    <property type="entry name" value="Gal-bind_lectin"/>
    <property type="match status" value="2"/>
</dbReference>
<gene>
    <name evidence="5 7" type="primary">LGALS9</name>
</gene>
<dbReference type="Proteomes" id="UP000002277">
    <property type="component" value="Chromosome 17"/>
</dbReference>
<dbReference type="GO" id="GO:0030246">
    <property type="term" value="F:carbohydrate binding"/>
    <property type="evidence" value="ECO:0007669"/>
    <property type="project" value="UniProtKB-UniRule"/>
</dbReference>
<proteinExistence type="predicted"/>
<evidence type="ECO:0000313" key="7">
    <source>
        <dbReference type="VGNC" id="VGNC:12400"/>
    </source>
</evidence>
<dbReference type="SUPFAM" id="SSF49899">
    <property type="entry name" value="Concanavalin A-like lectins/glucanases"/>
    <property type="match status" value="2"/>
</dbReference>
<keyword evidence="1 3" id="KW-0430">Lectin</keyword>
<dbReference type="SMART" id="SM00276">
    <property type="entry name" value="GLECT"/>
    <property type="match status" value="2"/>
</dbReference>
<dbReference type="Ensembl" id="ENSPTRT00000016311.5">
    <property type="protein sequence ID" value="ENSPTRP00000015097.5"/>
    <property type="gene ID" value="ENSPTRG00000008901.6"/>
</dbReference>
<accession>H2QCE6</accession>
<reference evidence="5 6" key="1">
    <citation type="journal article" date="2005" name="Nature">
        <title>Initial sequence of the chimpanzee genome and comparison with the human genome.</title>
        <authorList>
            <consortium name="Chimpanzee sequencing and analysis consortium"/>
        </authorList>
    </citation>
    <scope>NUCLEOTIDE SEQUENCE [LARGE SCALE GENOMIC DNA]</scope>
</reference>
<dbReference type="InterPro" id="IPR013320">
    <property type="entry name" value="ConA-like_dom_sf"/>
</dbReference>
<keyword evidence="6" id="KW-1185">Reference proteome</keyword>
<dbReference type="HOGENOM" id="CLU_037794_1_0_1"/>
<dbReference type="FunFam" id="2.60.120.200:FF:000078">
    <property type="entry name" value="Galectin"/>
    <property type="match status" value="1"/>
</dbReference>
<dbReference type="CDD" id="cd00070">
    <property type="entry name" value="GLECT"/>
    <property type="match status" value="2"/>
</dbReference>
<feature type="domain" description="Galectin" evidence="4">
    <location>
        <begin position="177"/>
        <end position="305"/>
    </location>
</feature>